<comment type="caution">
    <text evidence="5">The sequence shown here is derived from an EMBL/GenBank/DDBJ whole genome shotgun (WGS) entry which is preliminary data.</text>
</comment>
<evidence type="ECO:0000256" key="2">
    <source>
        <dbReference type="ARBA" id="ARBA00022803"/>
    </source>
</evidence>
<organism evidence="5 6">
    <name type="scientific">Flavobacterium hydrophilum</name>
    <dbReference type="NCBI Taxonomy" id="2211445"/>
    <lineage>
        <taxon>Bacteria</taxon>
        <taxon>Pseudomonadati</taxon>
        <taxon>Bacteroidota</taxon>
        <taxon>Flavobacteriia</taxon>
        <taxon>Flavobacteriales</taxon>
        <taxon>Flavobacteriaceae</taxon>
        <taxon>Flavobacterium</taxon>
    </lineage>
</organism>
<dbReference type="Gene3D" id="1.25.40.10">
    <property type="entry name" value="Tetratricopeptide repeat domain"/>
    <property type="match status" value="3"/>
</dbReference>
<sequence length="555" mass="61161">MNKFKIFSLALVASASIAKAQDIKEAKKAIDAEQFQKAKSLLKSIIKAKPSDGEANFVLGNIYLNESVVDSAKIYYLNGLEAADKKSLNYIGLGQIDLDAKNTAAAQANFGLATKDMKRKSVDEFIYIGRAYINSENPDYTNAITVLQRALAIEPQNATALLAIGDAYYGANNQNDAYKAYRDAFTADPTLLRAKMQLGVLLKGAKSYDEAIKSFNEVIALNANYGPVYRELAETYYKWARNKPSTAKVNLQNAITNYEKYLSLTDYSLDSKMRHADFLILVKDYKKLEEVANKMIAEDKVNPRIFRYLGYAAYENGNADVAIKSIEDFIKVPSNKVIGRDYLYLGLSKIKKGTNAEGVVDPAAFDAGFADIKKAIELEPLVVEELADFGKALFGKKQYTQAAAIFELGASNTESKNYLDDAVYYGISVYYGNAGKTAETRDVAALQNADATFDKILVASPTYDEAYIYKGRINSLLDKDDLIIKNYSEYVTKMTAKGAEELAKPATAKKIIESYNAIGAAYANTDKAKAVEYFNKTLVLDPANTYAAQSVKALK</sequence>
<dbReference type="Pfam" id="PF13181">
    <property type="entry name" value="TPR_8"/>
    <property type="match status" value="1"/>
</dbReference>
<feature type="repeat" description="TPR" evidence="3">
    <location>
        <begin position="158"/>
        <end position="191"/>
    </location>
</feature>
<dbReference type="InterPro" id="IPR051012">
    <property type="entry name" value="CellSynth/LPSAsmb/PSIAsmb"/>
</dbReference>
<reference evidence="5 6" key="1">
    <citation type="submission" date="2018-05" db="EMBL/GenBank/DDBJ databases">
        <title>Flavobacterium sp. strain IMCC34758, incomplete genome.</title>
        <authorList>
            <person name="Joung Y."/>
        </authorList>
    </citation>
    <scope>NUCLEOTIDE SEQUENCE [LARGE SCALE GENOMIC DNA]</scope>
    <source>
        <strain evidence="5 6">IMCC34758</strain>
    </source>
</reference>
<evidence type="ECO:0008006" key="7">
    <source>
        <dbReference type="Google" id="ProtNLM"/>
    </source>
</evidence>
<evidence type="ECO:0000256" key="3">
    <source>
        <dbReference type="PROSITE-ProRule" id="PRU00339"/>
    </source>
</evidence>
<dbReference type="OrthoDB" id="638548at2"/>
<feature type="signal peptide" evidence="4">
    <location>
        <begin position="1"/>
        <end position="20"/>
    </location>
</feature>
<dbReference type="Pfam" id="PF13432">
    <property type="entry name" value="TPR_16"/>
    <property type="match status" value="1"/>
</dbReference>
<dbReference type="PANTHER" id="PTHR45586:SF1">
    <property type="entry name" value="LIPOPOLYSACCHARIDE ASSEMBLY PROTEIN B"/>
    <property type="match status" value="1"/>
</dbReference>
<feature type="chain" id="PRO_5015982269" description="Tetratricopeptide repeat protein" evidence="4">
    <location>
        <begin position="21"/>
        <end position="555"/>
    </location>
</feature>
<keyword evidence="4" id="KW-0732">Signal</keyword>
<feature type="repeat" description="TPR" evidence="3">
    <location>
        <begin position="512"/>
        <end position="544"/>
    </location>
</feature>
<dbReference type="SUPFAM" id="SSF48452">
    <property type="entry name" value="TPR-like"/>
    <property type="match status" value="3"/>
</dbReference>
<dbReference type="PANTHER" id="PTHR45586">
    <property type="entry name" value="TPR REPEAT-CONTAINING PROTEIN PA4667"/>
    <property type="match status" value="1"/>
</dbReference>
<feature type="repeat" description="TPR" evidence="3">
    <location>
        <begin position="192"/>
        <end position="225"/>
    </location>
</feature>
<dbReference type="InterPro" id="IPR011990">
    <property type="entry name" value="TPR-like_helical_dom_sf"/>
</dbReference>
<keyword evidence="6" id="KW-1185">Reference proteome</keyword>
<name>A0A2V4C166_9FLAO</name>
<feature type="repeat" description="TPR" evidence="3">
    <location>
        <begin position="124"/>
        <end position="157"/>
    </location>
</feature>
<evidence type="ECO:0000256" key="1">
    <source>
        <dbReference type="ARBA" id="ARBA00022737"/>
    </source>
</evidence>
<dbReference type="EMBL" id="QJHL01000003">
    <property type="protein sequence ID" value="PXY44885.1"/>
    <property type="molecule type" value="Genomic_DNA"/>
</dbReference>
<dbReference type="RefSeq" id="WP_110347597.1">
    <property type="nucleotide sequence ID" value="NZ_QJHL01000003.1"/>
</dbReference>
<dbReference type="AlphaFoldDB" id="A0A2V4C166"/>
<evidence type="ECO:0000313" key="5">
    <source>
        <dbReference type="EMBL" id="PXY44885.1"/>
    </source>
</evidence>
<protein>
    <recommendedName>
        <fullName evidence="7">Tetratricopeptide repeat protein</fullName>
    </recommendedName>
</protein>
<dbReference type="Pfam" id="PF13414">
    <property type="entry name" value="TPR_11"/>
    <property type="match status" value="1"/>
</dbReference>
<dbReference type="SMART" id="SM00028">
    <property type="entry name" value="TPR"/>
    <property type="match status" value="5"/>
</dbReference>
<dbReference type="Proteomes" id="UP000247681">
    <property type="component" value="Unassembled WGS sequence"/>
</dbReference>
<dbReference type="PROSITE" id="PS50005">
    <property type="entry name" value="TPR"/>
    <property type="match status" value="4"/>
</dbReference>
<accession>A0A2V4C166</accession>
<dbReference type="InterPro" id="IPR019734">
    <property type="entry name" value="TPR_rpt"/>
</dbReference>
<gene>
    <name evidence="5" type="ORF">DMB68_15545</name>
</gene>
<proteinExistence type="predicted"/>
<keyword evidence="1" id="KW-0677">Repeat</keyword>
<keyword evidence="2 3" id="KW-0802">TPR repeat</keyword>
<evidence type="ECO:0000313" key="6">
    <source>
        <dbReference type="Proteomes" id="UP000247681"/>
    </source>
</evidence>
<evidence type="ECO:0000256" key="4">
    <source>
        <dbReference type="SAM" id="SignalP"/>
    </source>
</evidence>